<dbReference type="Proteomes" id="UP000277896">
    <property type="component" value="Chromosome"/>
</dbReference>
<dbReference type="KEGG" id="lpx:ASU28_05555"/>
<dbReference type="Proteomes" id="UP000236162">
    <property type="component" value="Unassembled WGS sequence"/>
</dbReference>
<evidence type="ECO:0000313" key="2">
    <source>
        <dbReference type="EMBL" id="GBF03332.1"/>
    </source>
</evidence>
<dbReference type="RefSeq" id="WP_021731342.1">
    <property type="nucleotide sequence ID" value="NZ_AVAI01000117.1"/>
</dbReference>
<dbReference type="Gene3D" id="3.30.110.70">
    <property type="entry name" value="Hypothetical protein apc22750. Chain B"/>
    <property type="match status" value="1"/>
</dbReference>
<dbReference type="EMBL" id="CP032744">
    <property type="protein sequence ID" value="AYJ38315.1"/>
    <property type="molecule type" value="Genomic_DNA"/>
</dbReference>
<dbReference type="HOGENOM" id="CLU_2343157_0_0_9"/>
<proteinExistence type="predicted"/>
<dbReference type="eggNOG" id="ENOG50344W0">
    <property type="taxonomic scope" value="Bacteria"/>
</dbReference>
<evidence type="ECO:0000313" key="1">
    <source>
        <dbReference type="EMBL" id="AYJ38315.1"/>
    </source>
</evidence>
<protein>
    <recommendedName>
        <fullName evidence="7">Heavy metal-binding domain-containing protein</fullName>
    </recommendedName>
</protein>
<accession>A0A098R8Y1</accession>
<reference evidence="2 4" key="1">
    <citation type="submission" date="2017-04" db="EMBL/GenBank/DDBJ databases">
        <title>In vitro and in silico characterization of Lactobacillus paraplantarum D2-1, a starter culture for soymilk fermentation.</title>
        <authorList>
            <person name="Endo A."/>
            <person name="Sasaki F."/>
            <person name="Maeno S."/>
            <person name="Kanesaki Y."/>
            <person name="Kubota E."/>
            <person name="Torres G.A."/>
            <person name="Tomita S."/>
            <person name="Nakagawa J."/>
        </authorList>
    </citation>
    <scope>NUCLEOTIDE SEQUENCE [LARGE SCALE GENOMIC DNA]</scope>
    <source>
        <strain evidence="2 4">D2-1</strain>
    </source>
</reference>
<evidence type="ECO:0000313" key="3">
    <source>
        <dbReference type="EMBL" id="TBX45696.1"/>
    </source>
</evidence>
<evidence type="ECO:0000313" key="6">
    <source>
        <dbReference type="Proteomes" id="UP000292648"/>
    </source>
</evidence>
<sequence>MFMTTGDLQRSHMIKGVVSVTKHLMFESDGIDQFERFDDLIEQVKPLLLEKAEAQGGDGLIYVNFNTEVAQMSVAPRFLVVTGYGTVVKLVDESV</sequence>
<dbReference type="EMBL" id="BDOR01000027">
    <property type="protein sequence ID" value="GBF03332.1"/>
    <property type="molecule type" value="Genomic_DNA"/>
</dbReference>
<dbReference type="Proteomes" id="UP000292648">
    <property type="component" value="Unassembled WGS sequence"/>
</dbReference>
<dbReference type="SUPFAM" id="SSF117782">
    <property type="entry name" value="YbjQ-like"/>
    <property type="match status" value="1"/>
</dbReference>
<dbReference type="GeneID" id="79806974"/>
<dbReference type="EMBL" id="SEHH01000046">
    <property type="protein sequence ID" value="TBX45696.1"/>
    <property type="molecule type" value="Genomic_DNA"/>
</dbReference>
<gene>
    <name evidence="3" type="ORF">EUZ87_05845</name>
    <name evidence="1" type="ORF">LP667_05570</name>
    <name evidence="2" type="ORF">LPPLD21_02900</name>
</gene>
<dbReference type="InterPro" id="IPR035439">
    <property type="entry name" value="UPF0145_dom_sf"/>
</dbReference>
<organism evidence="3 6">
    <name type="scientific">Lactiplantibacillus paraplantarum</name>
    <dbReference type="NCBI Taxonomy" id="60520"/>
    <lineage>
        <taxon>Bacteria</taxon>
        <taxon>Bacillati</taxon>
        <taxon>Bacillota</taxon>
        <taxon>Bacilli</taxon>
        <taxon>Lactobacillales</taxon>
        <taxon>Lactobacillaceae</taxon>
        <taxon>Lactiplantibacillus</taxon>
    </lineage>
</organism>
<reference evidence="3 6" key="3">
    <citation type="submission" date="2019-01" db="EMBL/GenBank/DDBJ databases">
        <title>Draft genome sequence of Lactobacillus paraplantarum OSY-TC318, a Producer of the novel lantibiotic Paraplantaracin TC318.</title>
        <authorList>
            <person name="Hussein W.E."/>
            <person name="Huang E."/>
            <person name="Yousef A.E."/>
        </authorList>
    </citation>
    <scope>NUCLEOTIDE SEQUENCE [LARGE SCALE GENOMIC DNA]</scope>
    <source>
        <strain evidence="3 6">OSY-TC318</strain>
    </source>
</reference>
<evidence type="ECO:0008006" key="7">
    <source>
        <dbReference type="Google" id="ProtNLM"/>
    </source>
</evidence>
<keyword evidence="4" id="KW-1185">Reference proteome</keyword>
<evidence type="ECO:0000313" key="4">
    <source>
        <dbReference type="Proteomes" id="UP000236162"/>
    </source>
</evidence>
<dbReference type="AlphaFoldDB" id="A0A098R8Y1"/>
<name>A0A098R8Y1_9LACO</name>
<evidence type="ECO:0000313" key="5">
    <source>
        <dbReference type="Proteomes" id="UP000277896"/>
    </source>
</evidence>
<reference evidence="1 5" key="2">
    <citation type="submission" date="2018-10" db="EMBL/GenBank/DDBJ databases">
        <title>Genome seuquencing of Lactobacillus species.</title>
        <authorList>
            <person name="Baek C."/>
            <person name="Yi H."/>
        </authorList>
    </citation>
    <scope>NUCLEOTIDE SEQUENCE [LARGE SCALE GENOMIC DNA]</scope>
    <source>
        <strain evidence="1 5">DSM 10667</strain>
    </source>
</reference>